<comment type="caution">
    <text evidence="2">The sequence shown here is derived from an EMBL/GenBank/DDBJ whole genome shotgun (WGS) entry which is preliminary data.</text>
</comment>
<organism evidence="2 3">
    <name type="scientific">Pseudomonas inefficax</name>
    <dbReference type="NCBI Taxonomy" id="2078786"/>
    <lineage>
        <taxon>Bacteria</taxon>
        <taxon>Pseudomonadati</taxon>
        <taxon>Pseudomonadota</taxon>
        <taxon>Gammaproteobacteria</taxon>
        <taxon>Pseudomonadales</taxon>
        <taxon>Pseudomonadaceae</taxon>
        <taxon>Pseudomonas</taxon>
    </lineage>
</organism>
<evidence type="ECO:0000313" key="2">
    <source>
        <dbReference type="EMBL" id="SPO63090.1"/>
    </source>
</evidence>
<proteinExistence type="predicted"/>
<dbReference type="Proteomes" id="UP000294335">
    <property type="component" value="Unassembled WGS sequence"/>
</dbReference>
<name>A0AAQ1SVP5_9PSED</name>
<gene>
    <name evidence="2" type="ORF">JV551A3_V1_2000044</name>
</gene>
<feature type="region of interest" description="Disordered" evidence="1">
    <location>
        <begin position="93"/>
        <end position="115"/>
    </location>
</feature>
<dbReference type="EMBL" id="OPYN01000200">
    <property type="protein sequence ID" value="SPO63090.1"/>
    <property type="molecule type" value="Genomic_DNA"/>
</dbReference>
<keyword evidence="3" id="KW-1185">Reference proteome</keyword>
<evidence type="ECO:0000256" key="1">
    <source>
        <dbReference type="SAM" id="MobiDB-lite"/>
    </source>
</evidence>
<dbReference type="AlphaFoldDB" id="A0AAQ1SVP5"/>
<accession>A0AAQ1SVP5</accession>
<sequence>MSVICSSSVCCVGLFAGKPAPTGTAQPSKAAEIPVGAGLPAKRPAQRVNVYNPYAVWLTAYPPPFPPTTVFLQLCRFRHSPCRKPSRTVAPIGPLYAPRKPPQVLQERGPKSRIS</sequence>
<evidence type="ECO:0000313" key="3">
    <source>
        <dbReference type="Proteomes" id="UP000294335"/>
    </source>
</evidence>
<reference evidence="2 3" key="1">
    <citation type="submission" date="2018-02" db="EMBL/GenBank/DDBJ databases">
        <authorList>
            <person name="Dubost A."/>
        </authorList>
    </citation>
    <scope>NUCLEOTIDE SEQUENCE [LARGE SCALE GENOMIC DNA]</scope>
    <source>
        <strain evidence="3">JV551A3</strain>
    </source>
</reference>
<protein>
    <submittedName>
        <fullName evidence="2">Uncharacterized protein</fullName>
    </submittedName>
</protein>